<keyword evidence="1" id="KW-1133">Transmembrane helix</keyword>
<organism evidence="2 3">
    <name type="scientific">Haliscomenobacter hydrossis (strain ATCC 27775 / DSM 1100 / LMG 10767 / O)</name>
    <dbReference type="NCBI Taxonomy" id="760192"/>
    <lineage>
        <taxon>Bacteria</taxon>
        <taxon>Pseudomonadati</taxon>
        <taxon>Bacteroidota</taxon>
        <taxon>Saprospiria</taxon>
        <taxon>Saprospirales</taxon>
        <taxon>Haliscomenobacteraceae</taxon>
        <taxon>Haliscomenobacter</taxon>
    </lineage>
</organism>
<protein>
    <submittedName>
        <fullName evidence="2">Uncharacterized protein</fullName>
    </submittedName>
</protein>
<dbReference type="Proteomes" id="UP000008461">
    <property type="component" value="Chromosome"/>
</dbReference>
<proteinExistence type="predicted"/>
<dbReference type="RefSeq" id="WP_013767821.1">
    <property type="nucleotide sequence ID" value="NC_015510.1"/>
</dbReference>
<dbReference type="OrthoDB" id="1144727at2"/>
<gene>
    <name evidence="2" type="ordered locus">Halhy_5463</name>
</gene>
<accession>F4KR50</accession>
<dbReference type="eggNOG" id="ENOG5032TAX">
    <property type="taxonomic scope" value="Bacteria"/>
</dbReference>
<keyword evidence="1" id="KW-0812">Transmembrane</keyword>
<dbReference type="AlphaFoldDB" id="F4KR50"/>
<name>F4KR50_HALH1</name>
<evidence type="ECO:0000313" key="3">
    <source>
        <dbReference type="Proteomes" id="UP000008461"/>
    </source>
</evidence>
<feature type="transmembrane region" description="Helical" evidence="1">
    <location>
        <begin position="77"/>
        <end position="95"/>
    </location>
</feature>
<sequence>MPKLIKCPSCQTWNENQDYCSNCKHLLSLDIQRVQEQEKLEQEEQQRPLTRFSNYLARLKKSDNPIDRIKYTVLNSAWLMFLIFVTVMIAMVALAPG</sequence>
<dbReference type="STRING" id="760192.Halhy_5463"/>
<dbReference type="KEGG" id="hhy:Halhy_5463"/>
<keyword evidence="1" id="KW-0472">Membrane</keyword>
<dbReference type="HOGENOM" id="CLU_2342843_0_0_10"/>
<reference key="2">
    <citation type="submission" date="2011-04" db="EMBL/GenBank/DDBJ databases">
        <title>Complete sequence of chromosome of Haliscomenobacter hydrossis DSM 1100.</title>
        <authorList>
            <consortium name="US DOE Joint Genome Institute (JGI-PGF)"/>
            <person name="Lucas S."/>
            <person name="Han J."/>
            <person name="Lapidus A."/>
            <person name="Bruce D."/>
            <person name="Goodwin L."/>
            <person name="Pitluck S."/>
            <person name="Peters L."/>
            <person name="Kyrpides N."/>
            <person name="Mavromatis K."/>
            <person name="Ivanova N."/>
            <person name="Ovchinnikova G."/>
            <person name="Pagani I."/>
            <person name="Daligault H."/>
            <person name="Detter J.C."/>
            <person name="Han C."/>
            <person name="Land M."/>
            <person name="Hauser L."/>
            <person name="Markowitz V."/>
            <person name="Cheng J.-F."/>
            <person name="Hugenholtz P."/>
            <person name="Woyke T."/>
            <person name="Wu D."/>
            <person name="Verbarg S."/>
            <person name="Frueling A."/>
            <person name="Brambilla E."/>
            <person name="Klenk H.-P."/>
            <person name="Eisen J.A."/>
        </authorList>
    </citation>
    <scope>NUCLEOTIDE SEQUENCE</scope>
    <source>
        <strain>DSM 1100</strain>
    </source>
</reference>
<keyword evidence="3" id="KW-1185">Reference proteome</keyword>
<evidence type="ECO:0000313" key="2">
    <source>
        <dbReference type="EMBL" id="AEE53288.1"/>
    </source>
</evidence>
<reference evidence="2 3" key="1">
    <citation type="journal article" date="2011" name="Stand. Genomic Sci.">
        <title>Complete genome sequence of Haliscomenobacter hydrossis type strain (O).</title>
        <authorList>
            <consortium name="US DOE Joint Genome Institute (JGI-PGF)"/>
            <person name="Daligault H."/>
            <person name="Lapidus A."/>
            <person name="Zeytun A."/>
            <person name="Nolan M."/>
            <person name="Lucas S."/>
            <person name="Del Rio T.G."/>
            <person name="Tice H."/>
            <person name="Cheng J.F."/>
            <person name="Tapia R."/>
            <person name="Han C."/>
            <person name="Goodwin L."/>
            <person name="Pitluck S."/>
            <person name="Liolios K."/>
            <person name="Pagani I."/>
            <person name="Ivanova N."/>
            <person name="Huntemann M."/>
            <person name="Mavromatis K."/>
            <person name="Mikhailova N."/>
            <person name="Pati A."/>
            <person name="Chen A."/>
            <person name="Palaniappan K."/>
            <person name="Land M."/>
            <person name="Hauser L."/>
            <person name="Brambilla E.M."/>
            <person name="Rohde M."/>
            <person name="Verbarg S."/>
            <person name="Goker M."/>
            <person name="Bristow J."/>
            <person name="Eisen J.A."/>
            <person name="Markowitz V."/>
            <person name="Hugenholtz P."/>
            <person name="Kyrpides N.C."/>
            <person name="Klenk H.P."/>
            <person name="Woyke T."/>
        </authorList>
    </citation>
    <scope>NUCLEOTIDE SEQUENCE [LARGE SCALE GENOMIC DNA]</scope>
    <source>
        <strain evidence="3">ATCC 27775 / DSM 1100 / LMG 10767 / O</strain>
    </source>
</reference>
<evidence type="ECO:0000256" key="1">
    <source>
        <dbReference type="SAM" id="Phobius"/>
    </source>
</evidence>
<dbReference type="EMBL" id="CP002691">
    <property type="protein sequence ID" value="AEE53288.1"/>
    <property type="molecule type" value="Genomic_DNA"/>
</dbReference>